<name>A0A2H4YPL5_SALNE</name>
<accession>A0A2H4YPL5</accession>
<evidence type="ECO:0000313" key="1">
    <source>
        <dbReference type="EMBL" id="AUF34802.1"/>
    </source>
</evidence>
<dbReference type="EMBL" id="CP025255">
    <property type="protein sequence ID" value="AUF34802.1"/>
    <property type="molecule type" value="Genomic_DNA"/>
</dbReference>
<geneLocation type="plasmid" evidence="1">
    <name>pSNE1-2010K-2159</name>
</geneLocation>
<keyword evidence="1" id="KW-0614">Plasmid</keyword>
<dbReference type="AlphaFoldDB" id="A0A2H4YPL5"/>
<proteinExistence type="predicted"/>
<dbReference type="RefSeq" id="WP_168445482.1">
    <property type="nucleotide sequence ID" value="NZ_CP025255.1"/>
</dbReference>
<reference evidence="1" key="2">
    <citation type="submission" date="2017-12" db="EMBL/GenBank/DDBJ databases">
        <authorList>
            <person name="Hurst M.R.H."/>
        </authorList>
    </citation>
    <scope>NUCLEOTIDE SEQUENCE</scope>
    <source>
        <strain evidence="1">CDC 2010K-2159</strain>
        <plasmid evidence="1">pSNE1-2010K-2159</plasmid>
    </source>
</reference>
<reference evidence="1" key="1">
    <citation type="journal article" date="2016" name="Genome Announc.">
        <title>Chromosome and Plasmids of the Tick-Borne Relapsing Fever Agent Borrelia hermsii.</title>
        <authorList>
            <person name="Barbour A.G."/>
        </authorList>
    </citation>
    <scope>NUCLEOTIDE SEQUENCE</scope>
    <source>
        <strain evidence="1">CDC 2010K-2159</strain>
        <plasmid evidence="1">pSNE1-2010K-2159</plasmid>
    </source>
</reference>
<organism evidence="1">
    <name type="scientific">Salmonella enterica subsp. enterica serovar Newport str. CDC 2010K-2159</name>
    <dbReference type="NCBI Taxonomy" id="1454627"/>
    <lineage>
        <taxon>Bacteria</taxon>
        <taxon>Pseudomonadati</taxon>
        <taxon>Pseudomonadota</taxon>
        <taxon>Gammaproteobacteria</taxon>
        <taxon>Enterobacterales</taxon>
        <taxon>Enterobacteriaceae</taxon>
        <taxon>Salmonella</taxon>
    </lineage>
</organism>
<sequence>MDFTYRVDMKHQWRPGIGGFVDLNCGWYCQDALLHWYCNKNKLSYALLKNNAKRCRLSYGFSPEDSFCHRVFLPNNIECYKQALLKHGPIIASGKIGMADFGFLGGVNHYVLIVSVNTKRNKITIQDPLNFSLGRLGYSDHSTYDFHRVAGRIEETLVINRYKVNVFQLG</sequence>
<gene>
    <name evidence="1" type="ORF">AW90_49770</name>
</gene>
<protein>
    <submittedName>
        <fullName evidence="1">Kinesin</fullName>
    </submittedName>
</protein>